<reference evidence="2 3" key="1">
    <citation type="journal article" date="2016" name="Nat. Commun.">
        <title>Thousands of microbial genomes shed light on interconnected biogeochemical processes in an aquifer system.</title>
        <authorList>
            <person name="Anantharaman K."/>
            <person name="Brown C.T."/>
            <person name="Hug L.A."/>
            <person name="Sharon I."/>
            <person name="Castelle C.J."/>
            <person name="Probst A.J."/>
            <person name="Thomas B.C."/>
            <person name="Singh A."/>
            <person name="Wilkins M.J."/>
            <person name="Karaoz U."/>
            <person name="Brodie E.L."/>
            <person name="Williams K.H."/>
            <person name="Hubbard S.S."/>
            <person name="Banfield J.F."/>
        </authorList>
    </citation>
    <scope>NUCLEOTIDE SEQUENCE [LARGE SCALE GENOMIC DNA]</scope>
</reference>
<keyword evidence="1" id="KW-0472">Membrane</keyword>
<name>A0A1G2U3T8_9BACT</name>
<keyword evidence="1" id="KW-0812">Transmembrane</keyword>
<proteinExistence type="predicted"/>
<dbReference type="Proteomes" id="UP000176800">
    <property type="component" value="Unassembled WGS sequence"/>
</dbReference>
<feature type="transmembrane region" description="Helical" evidence="1">
    <location>
        <begin position="23"/>
        <end position="45"/>
    </location>
</feature>
<sequence length="82" mass="8966">MPNANSGVPEFPFELSGFANGGAILWTVFALFVALYIIVSAVLVYHWNRYGLGSRTIFFAQAVFFVVSIFLFAGTIISILAL</sequence>
<evidence type="ECO:0000256" key="1">
    <source>
        <dbReference type="SAM" id="Phobius"/>
    </source>
</evidence>
<comment type="caution">
    <text evidence="2">The sequence shown here is derived from an EMBL/GenBank/DDBJ whole genome shotgun (WGS) entry which is preliminary data.</text>
</comment>
<evidence type="ECO:0000313" key="3">
    <source>
        <dbReference type="Proteomes" id="UP000176800"/>
    </source>
</evidence>
<protein>
    <recommendedName>
        <fullName evidence="4">DUF3262 domain-containing protein</fullName>
    </recommendedName>
</protein>
<dbReference type="AlphaFoldDB" id="A0A1G2U3T8"/>
<evidence type="ECO:0008006" key="4">
    <source>
        <dbReference type="Google" id="ProtNLM"/>
    </source>
</evidence>
<gene>
    <name evidence="2" type="ORF">A3B14_02035</name>
</gene>
<keyword evidence="1" id="KW-1133">Transmembrane helix</keyword>
<dbReference type="EMBL" id="MHWE01000010">
    <property type="protein sequence ID" value="OHB04171.1"/>
    <property type="molecule type" value="Genomic_DNA"/>
</dbReference>
<accession>A0A1G2U3T8</accession>
<feature type="transmembrane region" description="Helical" evidence="1">
    <location>
        <begin position="57"/>
        <end position="81"/>
    </location>
</feature>
<organism evidence="2 3">
    <name type="scientific">Candidatus Zambryskibacteria bacterium RIFCSPLOWO2_01_FULL_45_21</name>
    <dbReference type="NCBI Taxonomy" id="1802761"/>
    <lineage>
        <taxon>Bacteria</taxon>
        <taxon>Candidatus Zambryskiibacteriota</taxon>
    </lineage>
</organism>
<evidence type="ECO:0000313" key="2">
    <source>
        <dbReference type="EMBL" id="OHB04171.1"/>
    </source>
</evidence>